<keyword evidence="10" id="KW-0472">Membrane</keyword>
<dbReference type="InterPro" id="IPR003594">
    <property type="entry name" value="HATPase_dom"/>
</dbReference>
<evidence type="ECO:0000256" key="8">
    <source>
        <dbReference type="ARBA" id="ARBA00022989"/>
    </source>
</evidence>
<dbReference type="Gene3D" id="1.10.287.130">
    <property type="match status" value="1"/>
</dbReference>
<comment type="catalytic activity">
    <reaction evidence="1">
        <text>ATP + protein L-histidine = ADP + protein N-phospho-L-histidine.</text>
        <dbReference type="EC" id="2.7.13.3"/>
    </reaction>
</comment>
<dbReference type="SMART" id="SM00388">
    <property type="entry name" value="HisKA"/>
    <property type="match status" value="1"/>
</dbReference>
<organism evidence="13 14">
    <name type="scientific">Streptomyces mauvecolor</name>
    <dbReference type="NCBI Taxonomy" id="58345"/>
    <lineage>
        <taxon>Bacteria</taxon>
        <taxon>Bacillati</taxon>
        <taxon>Actinomycetota</taxon>
        <taxon>Actinomycetes</taxon>
        <taxon>Kitasatosporales</taxon>
        <taxon>Streptomycetaceae</taxon>
        <taxon>Streptomyces</taxon>
    </lineage>
</organism>
<keyword evidence="4" id="KW-0597">Phosphoprotein</keyword>
<evidence type="ECO:0000259" key="12">
    <source>
        <dbReference type="PROSITE" id="PS50885"/>
    </source>
</evidence>
<dbReference type="Proteomes" id="UP001595834">
    <property type="component" value="Unassembled WGS sequence"/>
</dbReference>
<name>A0ABV9URB0_9ACTN</name>
<gene>
    <name evidence="13" type="ORF">ACFPFX_23770</name>
</gene>
<keyword evidence="7 13" id="KW-0418">Kinase</keyword>
<dbReference type="SUPFAM" id="SSF47384">
    <property type="entry name" value="Homodimeric domain of signal transducing histidine kinase"/>
    <property type="match status" value="1"/>
</dbReference>
<dbReference type="GO" id="GO:0016301">
    <property type="term" value="F:kinase activity"/>
    <property type="evidence" value="ECO:0007669"/>
    <property type="project" value="UniProtKB-KW"/>
</dbReference>
<dbReference type="PROSITE" id="PS50109">
    <property type="entry name" value="HIS_KIN"/>
    <property type="match status" value="1"/>
</dbReference>
<evidence type="ECO:0000259" key="11">
    <source>
        <dbReference type="PROSITE" id="PS50109"/>
    </source>
</evidence>
<evidence type="ECO:0000256" key="6">
    <source>
        <dbReference type="ARBA" id="ARBA00022692"/>
    </source>
</evidence>
<comment type="subcellular location">
    <subcellularLocation>
        <location evidence="2">Cell membrane</location>
    </subcellularLocation>
</comment>
<evidence type="ECO:0000256" key="3">
    <source>
        <dbReference type="ARBA" id="ARBA00012438"/>
    </source>
</evidence>
<dbReference type="Pfam" id="PF00512">
    <property type="entry name" value="HisKA"/>
    <property type="match status" value="1"/>
</dbReference>
<dbReference type="InterPro" id="IPR036097">
    <property type="entry name" value="HisK_dim/P_sf"/>
</dbReference>
<comment type="caution">
    <text evidence="13">The sequence shown here is derived from an EMBL/GenBank/DDBJ whole genome shotgun (WGS) entry which is preliminary data.</text>
</comment>
<dbReference type="CDD" id="cd00082">
    <property type="entry name" value="HisKA"/>
    <property type="match status" value="1"/>
</dbReference>
<feature type="domain" description="HAMP" evidence="12">
    <location>
        <begin position="165"/>
        <end position="224"/>
    </location>
</feature>
<dbReference type="Pfam" id="PF00672">
    <property type="entry name" value="HAMP"/>
    <property type="match status" value="1"/>
</dbReference>
<dbReference type="SUPFAM" id="SSF55874">
    <property type="entry name" value="ATPase domain of HSP90 chaperone/DNA topoisomerase II/histidine kinase"/>
    <property type="match status" value="1"/>
</dbReference>
<evidence type="ECO:0000256" key="5">
    <source>
        <dbReference type="ARBA" id="ARBA00022679"/>
    </source>
</evidence>
<reference evidence="14" key="1">
    <citation type="journal article" date="2019" name="Int. J. Syst. Evol. Microbiol.">
        <title>The Global Catalogue of Microorganisms (GCM) 10K type strain sequencing project: providing services to taxonomists for standard genome sequencing and annotation.</title>
        <authorList>
            <consortium name="The Broad Institute Genomics Platform"/>
            <consortium name="The Broad Institute Genome Sequencing Center for Infectious Disease"/>
            <person name="Wu L."/>
            <person name="Ma J."/>
        </authorList>
    </citation>
    <scope>NUCLEOTIDE SEQUENCE [LARGE SCALE GENOMIC DNA]</scope>
    <source>
        <strain evidence="14">CCM 7224</strain>
    </source>
</reference>
<dbReference type="InterPro" id="IPR005467">
    <property type="entry name" value="His_kinase_dom"/>
</dbReference>
<keyword evidence="9" id="KW-0902">Two-component regulatory system</keyword>
<dbReference type="PROSITE" id="PS50885">
    <property type="entry name" value="HAMP"/>
    <property type="match status" value="1"/>
</dbReference>
<dbReference type="EMBL" id="JBHSIZ010000029">
    <property type="protein sequence ID" value="MFC4959313.1"/>
    <property type="molecule type" value="Genomic_DNA"/>
</dbReference>
<dbReference type="SMART" id="SM00304">
    <property type="entry name" value="HAMP"/>
    <property type="match status" value="1"/>
</dbReference>
<keyword evidence="8 10" id="KW-1133">Transmembrane helix</keyword>
<dbReference type="SUPFAM" id="SSF158472">
    <property type="entry name" value="HAMP domain-like"/>
    <property type="match status" value="1"/>
</dbReference>
<proteinExistence type="predicted"/>
<dbReference type="RefSeq" id="WP_344378398.1">
    <property type="nucleotide sequence ID" value="NZ_BAAASQ010000021.1"/>
</dbReference>
<keyword evidence="14" id="KW-1185">Reference proteome</keyword>
<feature type="domain" description="Histidine kinase" evidence="11">
    <location>
        <begin position="232"/>
        <end position="428"/>
    </location>
</feature>
<dbReference type="Pfam" id="PF02518">
    <property type="entry name" value="HATPase_c"/>
    <property type="match status" value="1"/>
</dbReference>
<evidence type="ECO:0000313" key="13">
    <source>
        <dbReference type="EMBL" id="MFC4959313.1"/>
    </source>
</evidence>
<feature type="transmembrane region" description="Helical" evidence="10">
    <location>
        <begin position="144"/>
        <end position="164"/>
    </location>
</feature>
<dbReference type="InterPro" id="IPR050428">
    <property type="entry name" value="TCS_sensor_his_kinase"/>
</dbReference>
<evidence type="ECO:0000256" key="7">
    <source>
        <dbReference type="ARBA" id="ARBA00022777"/>
    </source>
</evidence>
<dbReference type="SMART" id="SM00387">
    <property type="entry name" value="HATPase_c"/>
    <property type="match status" value="1"/>
</dbReference>
<dbReference type="PANTHER" id="PTHR45436">
    <property type="entry name" value="SENSOR HISTIDINE KINASE YKOH"/>
    <property type="match status" value="1"/>
</dbReference>
<protein>
    <recommendedName>
        <fullName evidence="3">histidine kinase</fullName>
        <ecNumber evidence="3">2.7.13.3</ecNumber>
    </recommendedName>
</protein>
<evidence type="ECO:0000256" key="10">
    <source>
        <dbReference type="SAM" id="Phobius"/>
    </source>
</evidence>
<dbReference type="EC" id="2.7.13.3" evidence="3"/>
<dbReference type="CDD" id="cd06225">
    <property type="entry name" value="HAMP"/>
    <property type="match status" value="1"/>
</dbReference>
<dbReference type="InterPro" id="IPR003661">
    <property type="entry name" value="HisK_dim/P_dom"/>
</dbReference>
<keyword evidence="5" id="KW-0808">Transferase</keyword>
<dbReference type="PANTHER" id="PTHR45436:SF5">
    <property type="entry name" value="SENSOR HISTIDINE KINASE TRCS"/>
    <property type="match status" value="1"/>
</dbReference>
<dbReference type="Gene3D" id="6.10.340.10">
    <property type="match status" value="1"/>
</dbReference>
<evidence type="ECO:0000256" key="2">
    <source>
        <dbReference type="ARBA" id="ARBA00004236"/>
    </source>
</evidence>
<accession>A0ABV9URB0</accession>
<keyword evidence="6 10" id="KW-0812">Transmembrane</keyword>
<feature type="transmembrane region" description="Helical" evidence="10">
    <location>
        <begin position="21"/>
        <end position="44"/>
    </location>
</feature>
<dbReference type="InterPro" id="IPR003660">
    <property type="entry name" value="HAMP_dom"/>
</dbReference>
<evidence type="ECO:0000256" key="1">
    <source>
        <dbReference type="ARBA" id="ARBA00000085"/>
    </source>
</evidence>
<dbReference type="Gene3D" id="3.30.565.10">
    <property type="entry name" value="Histidine kinase-like ATPase, C-terminal domain"/>
    <property type="match status" value="1"/>
</dbReference>
<evidence type="ECO:0000256" key="9">
    <source>
        <dbReference type="ARBA" id="ARBA00023012"/>
    </source>
</evidence>
<evidence type="ECO:0000313" key="14">
    <source>
        <dbReference type="Proteomes" id="UP001595834"/>
    </source>
</evidence>
<dbReference type="InterPro" id="IPR036890">
    <property type="entry name" value="HATPase_C_sf"/>
</dbReference>
<evidence type="ECO:0000256" key="4">
    <source>
        <dbReference type="ARBA" id="ARBA00022553"/>
    </source>
</evidence>
<sequence>MKLPRISRPPRLPLPRWTATLTWKSAVFITVMCCALASLLGVLVHVSVTRQTVGEARHKALDRLADVTQMYEAGEQLPPGAGLDPPELPPSLRALAVSGRRGTLVDDDHGRPTMWAAGPADGRALAAEIDYTQSARTINGLDKAILGSSILAIGATLLVGVFAVTRITRRLHQTATVARRIDAGDLDARVNDPRTKDPSRPQDEVATVAGALDTMASTLQGKLLSEQRFTADVAHELRTPLTGLHAAAELLPEGRPAELVRDRVQAMRSLTEDLLEISRLDAGSETVDLDMQQLAPVVERVVRASVASGTAEADTTLTVVRDACVETDKRRLERVIGNLLANAHKHGKAPVELTVHGPVVTVRDHGTGYPDYLLDHGPQRFRTDAGNKGHGLGLTIAVGQAAVIGAELRFANAADGGAVARLELPEYVDFEAPESGERPGAE</sequence>